<dbReference type="Pfam" id="PF08637">
    <property type="entry name" value="NCA2"/>
    <property type="match status" value="1"/>
</dbReference>
<dbReference type="EMBL" id="CH408156">
    <property type="protein sequence ID" value="EDK37723.2"/>
    <property type="molecule type" value="Genomic_DNA"/>
</dbReference>
<dbReference type="FunCoup" id="A5DEX0">
    <property type="interactions" value="25"/>
</dbReference>
<name>A5DEX0_PICGU</name>
<evidence type="ECO:0000256" key="2">
    <source>
        <dbReference type="ARBA" id="ARBA00022692"/>
    </source>
</evidence>
<evidence type="ECO:0000256" key="3">
    <source>
        <dbReference type="ARBA" id="ARBA00022989"/>
    </source>
</evidence>
<dbReference type="AlphaFoldDB" id="A5DEX0"/>
<evidence type="ECO:0000313" key="7">
    <source>
        <dbReference type="Proteomes" id="UP000001997"/>
    </source>
</evidence>
<sequence>MSDPLSARIAELFSQLHSLTNEFVSADVESSQLDATSRSVLQKLYSLLGIESGSVALSNIDIAKLLEISDTVANEQGFLQNDTVTSLVNYYSLLLVYSHLSRTFISRTLDSSNQLSYWDGLHYSTSSKMLYFLQTSPARLMTTWSTFDPKPLRVETQARSSVEEDNSVYHAYEEMRDFVLKAVNSIKAAIHKVSPSMMLEKQSGPINMISAVYHIPYSVAAKDVRRNRRDIRHRMDRYARTIGELLNTVPQENPQSITEINIDKLLGAAESILDITKKDESASKRINNVLRQLVEFEKESDTKNTAPPGFYTRWWPGLALAINFGPAAAFKAYHNWRDILQWFQLNFVETVVGFWNNWVIKPISNMMSVLRHDDGSDLSITTKESLQSDLDSLERMVVDYVVDYEKKDGAQVQQEIHHAITNGNLTMLMSRYEQDLRSPFKAVIKGSLVRALLIQIQKTKVDGAVAISGIDKLLKSQQLVFGVVSISPSLVILYQAYQALRRMRSRPVRLHGKQVNILCLKSLNSIEKWLRSTKDSELINGHVFLEVIRLLSWTDNVIPHQLQEEWRRDLHELASGGGRDTMDRVWRMYEPYFR</sequence>
<dbReference type="KEGG" id="pgu:PGUG_01821"/>
<reference evidence="6 7" key="1">
    <citation type="journal article" date="2009" name="Nature">
        <title>Evolution of pathogenicity and sexual reproduction in eight Candida genomes.</title>
        <authorList>
            <person name="Butler G."/>
            <person name="Rasmussen M.D."/>
            <person name="Lin M.F."/>
            <person name="Santos M.A."/>
            <person name="Sakthikumar S."/>
            <person name="Munro C.A."/>
            <person name="Rheinbay E."/>
            <person name="Grabherr M."/>
            <person name="Forche A."/>
            <person name="Reedy J.L."/>
            <person name="Agrafioti I."/>
            <person name="Arnaud M.B."/>
            <person name="Bates S."/>
            <person name="Brown A.J."/>
            <person name="Brunke S."/>
            <person name="Costanzo M.C."/>
            <person name="Fitzpatrick D.A."/>
            <person name="de Groot P.W."/>
            <person name="Harris D."/>
            <person name="Hoyer L.L."/>
            <person name="Hube B."/>
            <person name="Klis F.M."/>
            <person name="Kodira C."/>
            <person name="Lennard N."/>
            <person name="Logue M.E."/>
            <person name="Martin R."/>
            <person name="Neiman A.M."/>
            <person name="Nikolaou E."/>
            <person name="Quail M.A."/>
            <person name="Quinn J."/>
            <person name="Santos M.C."/>
            <person name="Schmitzberger F.F."/>
            <person name="Sherlock G."/>
            <person name="Shah P."/>
            <person name="Silverstein K.A."/>
            <person name="Skrzypek M.S."/>
            <person name="Soll D."/>
            <person name="Staggs R."/>
            <person name="Stansfield I."/>
            <person name="Stumpf M.P."/>
            <person name="Sudbery P.E."/>
            <person name="Srikantha T."/>
            <person name="Zeng Q."/>
            <person name="Berman J."/>
            <person name="Berriman M."/>
            <person name="Heitman J."/>
            <person name="Gow N.A."/>
            <person name="Lorenz M.C."/>
            <person name="Birren B.W."/>
            <person name="Kellis M."/>
            <person name="Cuomo C.A."/>
        </authorList>
    </citation>
    <scope>NUCLEOTIDE SEQUENCE [LARGE SCALE GENOMIC DNA]</scope>
    <source>
        <strain evidence="7">ATCC 6260 / CBS 566 / DSM 6381 / JCM 1539 / NBRC 10279 / NRRL Y-324</strain>
    </source>
</reference>
<dbReference type="OrthoDB" id="413313at2759"/>
<evidence type="ECO:0000256" key="1">
    <source>
        <dbReference type="ARBA" id="ARBA00004225"/>
    </source>
</evidence>
<dbReference type="GeneID" id="5127824"/>
<comment type="subcellular location">
    <subcellularLocation>
        <location evidence="1">Mitochondrion membrane</location>
        <topology evidence="1">Multi-pass membrane protein</topology>
    </subcellularLocation>
</comment>
<keyword evidence="4" id="KW-0496">Mitochondrion</keyword>
<evidence type="ECO:0000256" key="4">
    <source>
        <dbReference type="ARBA" id="ARBA00023128"/>
    </source>
</evidence>
<keyword evidence="7" id="KW-1185">Reference proteome</keyword>
<organism evidence="6 7">
    <name type="scientific">Meyerozyma guilliermondii (strain ATCC 6260 / CBS 566 / DSM 6381 / JCM 1539 / NBRC 10279 / NRRL Y-324)</name>
    <name type="common">Yeast</name>
    <name type="synonym">Candida guilliermondii</name>
    <dbReference type="NCBI Taxonomy" id="294746"/>
    <lineage>
        <taxon>Eukaryota</taxon>
        <taxon>Fungi</taxon>
        <taxon>Dikarya</taxon>
        <taxon>Ascomycota</taxon>
        <taxon>Saccharomycotina</taxon>
        <taxon>Pichiomycetes</taxon>
        <taxon>Debaryomycetaceae</taxon>
        <taxon>Meyerozyma</taxon>
    </lineage>
</organism>
<dbReference type="OMA" id="NRIYHVY"/>
<keyword evidence="5" id="KW-0472">Membrane</keyword>
<evidence type="ECO:0000256" key="5">
    <source>
        <dbReference type="ARBA" id="ARBA00023136"/>
    </source>
</evidence>
<proteinExistence type="predicted"/>
<keyword evidence="2" id="KW-0812">Transmembrane</keyword>
<dbReference type="STRING" id="294746.A5DEX0"/>
<dbReference type="GO" id="GO:0005741">
    <property type="term" value="C:mitochondrial outer membrane"/>
    <property type="evidence" value="ECO:0007669"/>
    <property type="project" value="TreeGrafter"/>
</dbReference>
<evidence type="ECO:0000313" key="6">
    <source>
        <dbReference type="EMBL" id="EDK37723.2"/>
    </source>
</evidence>
<dbReference type="InterPro" id="IPR013946">
    <property type="entry name" value="NCA2-like"/>
</dbReference>
<dbReference type="PANTHER" id="PTHR28234">
    <property type="entry name" value="NUCLEAR CONTROL OF ATPASE PROTEIN 2"/>
    <property type="match status" value="1"/>
</dbReference>
<dbReference type="HOGENOM" id="CLU_008227_2_0_1"/>
<keyword evidence="3" id="KW-1133">Transmembrane helix</keyword>
<evidence type="ECO:0008006" key="8">
    <source>
        <dbReference type="Google" id="ProtNLM"/>
    </source>
</evidence>
<dbReference type="eggNOG" id="ENOG502QTT6">
    <property type="taxonomic scope" value="Eukaryota"/>
</dbReference>
<dbReference type="InParanoid" id="A5DEX0"/>
<dbReference type="PANTHER" id="PTHR28234:SF1">
    <property type="entry name" value="NUCLEAR CONTROL OF ATPASE PROTEIN 2"/>
    <property type="match status" value="1"/>
</dbReference>
<accession>A5DEX0</accession>
<gene>
    <name evidence="6" type="ORF">PGUG_01821</name>
</gene>
<protein>
    <recommendedName>
        <fullName evidence="8">Nuclear control of ATPase protein 2</fullName>
    </recommendedName>
</protein>
<dbReference type="Proteomes" id="UP000001997">
    <property type="component" value="Unassembled WGS sequence"/>
</dbReference>
<dbReference type="RefSeq" id="XP_001486150.2">
    <property type="nucleotide sequence ID" value="XM_001486100.1"/>
</dbReference>